<sequence length="467" mass="53428">MFKSGRWKGQNNKIKVMFQLQFQATQVPKVKGKGLMIALIPEDTGKPVAKLEKVPIVDGTCTWKEPVYEMGSSKSGFVGEVGVDLANFEDTSEPVQLTLPLTTSNTGAILHVFIQKMHRTDELRVFEDNESLLSESFRSQNQASDCNENGSSNPVNKKGGENLAKQRSSTDCPDQHYTEASKNVHVLKSEVSRLERQAELSELELESLRKQILKENKRSQDLLRKMDELSEEKEALETECDDIREELEEMEEKNSEISHLSENINDLYAQLEVERKEKEELKIHIEDISLDYKFLLQENDDMSSKSLTTIEEHDLQVKRLEEKIMNQALEISRLLDTNAESETHIMGLEKELEKQGHDFEDDVKDLMEVKIEQGERIIQAEEALRKSTLTNAAHKQEESKVACDVTTSKHDESRSNLKSGKRNDGRCSERELSTHISNYNGEQKLNKLMSEISSLDERKKHMESELK</sequence>
<protein>
    <submittedName>
        <fullName evidence="1">Uncharacterized protein</fullName>
    </submittedName>
</protein>
<gene>
    <name evidence="1" type="ORF">L1987_24165</name>
</gene>
<comment type="caution">
    <text evidence="1">The sequence shown here is derived from an EMBL/GenBank/DDBJ whole genome shotgun (WGS) entry which is preliminary data.</text>
</comment>
<proteinExistence type="predicted"/>
<reference evidence="1 2" key="2">
    <citation type="journal article" date="2022" name="Mol. Ecol. Resour.">
        <title>The genomes of chicory, endive, great burdock and yacon provide insights into Asteraceae paleo-polyploidization history and plant inulin production.</title>
        <authorList>
            <person name="Fan W."/>
            <person name="Wang S."/>
            <person name="Wang H."/>
            <person name="Wang A."/>
            <person name="Jiang F."/>
            <person name="Liu H."/>
            <person name="Zhao H."/>
            <person name="Xu D."/>
            <person name="Zhang Y."/>
        </authorList>
    </citation>
    <scope>NUCLEOTIDE SEQUENCE [LARGE SCALE GENOMIC DNA]</scope>
    <source>
        <strain evidence="2">cv. Yunnan</strain>
        <tissue evidence="1">Leaves</tissue>
    </source>
</reference>
<dbReference type="Proteomes" id="UP001056120">
    <property type="component" value="Linkage Group LG08"/>
</dbReference>
<evidence type="ECO:0000313" key="1">
    <source>
        <dbReference type="EMBL" id="KAI3808217.1"/>
    </source>
</evidence>
<name>A0ACB9IKA1_9ASTR</name>
<accession>A0ACB9IKA1</accession>
<organism evidence="1 2">
    <name type="scientific">Smallanthus sonchifolius</name>
    <dbReference type="NCBI Taxonomy" id="185202"/>
    <lineage>
        <taxon>Eukaryota</taxon>
        <taxon>Viridiplantae</taxon>
        <taxon>Streptophyta</taxon>
        <taxon>Embryophyta</taxon>
        <taxon>Tracheophyta</taxon>
        <taxon>Spermatophyta</taxon>
        <taxon>Magnoliopsida</taxon>
        <taxon>eudicotyledons</taxon>
        <taxon>Gunneridae</taxon>
        <taxon>Pentapetalae</taxon>
        <taxon>asterids</taxon>
        <taxon>campanulids</taxon>
        <taxon>Asterales</taxon>
        <taxon>Asteraceae</taxon>
        <taxon>Asteroideae</taxon>
        <taxon>Heliantheae alliance</taxon>
        <taxon>Millerieae</taxon>
        <taxon>Smallanthus</taxon>
    </lineage>
</organism>
<dbReference type="EMBL" id="CM042025">
    <property type="protein sequence ID" value="KAI3808217.1"/>
    <property type="molecule type" value="Genomic_DNA"/>
</dbReference>
<reference evidence="2" key="1">
    <citation type="journal article" date="2022" name="Mol. Ecol. Resour.">
        <title>The genomes of chicory, endive, great burdock and yacon provide insights into Asteraceae palaeo-polyploidization history and plant inulin production.</title>
        <authorList>
            <person name="Fan W."/>
            <person name="Wang S."/>
            <person name="Wang H."/>
            <person name="Wang A."/>
            <person name="Jiang F."/>
            <person name="Liu H."/>
            <person name="Zhao H."/>
            <person name="Xu D."/>
            <person name="Zhang Y."/>
        </authorList>
    </citation>
    <scope>NUCLEOTIDE SEQUENCE [LARGE SCALE GENOMIC DNA]</scope>
    <source>
        <strain evidence="2">cv. Yunnan</strain>
    </source>
</reference>
<evidence type="ECO:0000313" key="2">
    <source>
        <dbReference type="Proteomes" id="UP001056120"/>
    </source>
</evidence>
<keyword evidence="2" id="KW-1185">Reference proteome</keyword>